<dbReference type="PRINTS" id="PR00420">
    <property type="entry name" value="RNGMNOXGNASE"/>
</dbReference>
<gene>
    <name evidence="8" type="ORF">TCAP_05298</name>
</gene>
<dbReference type="InterPro" id="IPR050493">
    <property type="entry name" value="FAD-dep_Monooxygenase_BioMet"/>
</dbReference>
<accession>A0A2K3QB42</accession>
<dbReference type="SUPFAM" id="SSF54373">
    <property type="entry name" value="FAD-linked reductases, C-terminal domain"/>
    <property type="match status" value="1"/>
</dbReference>
<evidence type="ECO:0000313" key="8">
    <source>
        <dbReference type="EMBL" id="PNY24757.1"/>
    </source>
</evidence>
<organism evidence="8 9">
    <name type="scientific">Tolypocladium capitatum</name>
    <dbReference type="NCBI Taxonomy" id="45235"/>
    <lineage>
        <taxon>Eukaryota</taxon>
        <taxon>Fungi</taxon>
        <taxon>Dikarya</taxon>
        <taxon>Ascomycota</taxon>
        <taxon>Pezizomycotina</taxon>
        <taxon>Sordariomycetes</taxon>
        <taxon>Hypocreomycetidae</taxon>
        <taxon>Hypocreales</taxon>
        <taxon>Ophiocordycipitaceae</taxon>
        <taxon>Tolypocladium</taxon>
    </lineage>
</organism>
<keyword evidence="6" id="KW-0812">Transmembrane</keyword>
<evidence type="ECO:0000256" key="1">
    <source>
        <dbReference type="ARBA" id="ARBA00007992"/>
    </source>
</evidence>
<dbReference type="PANTHER" id="PTHR13789:SF147">
    <property type="entry name" value="PUTATIVE (AFU_ORTHOLOGUE AFUA_2G01950)-RELATED"/>
    <property type="match status" value="1"/>
</dbReference>
<comment type="similarity">
    <text evidence="1">Belongs to the paxM FAD-dependent monooxygenase family.</text>
</comment>
<keyword evidence="5" id="KW-0503">Monooxygenase</keyword>
<feature type="transmembrane region" description="Helical" evidence="6">
    <location>
        <begin position="21"/>
        <end position="38"/>
    </location>
</feature>
<keyword evidence="3" id="KW-0274">FAD</keyword>
<dbReference type="Pfam" id="PF01494">
    <property type="entry name" value="FAD_binding_3"/>
    <property type="match status" value="1"/>
</dbReference>
<keyword evidence="6" id="KW-1133">Transmembrane helix</keyword>
<name>A0A2K3QB42_9HYPO</name>
<reference evidence="8 9" key="1">
    <citation type="submission" date="2017-08" db="EMBL/GenBank/DDBJ databases">
        <title>Harnessing the power of phylogenomics to disentangle the directionality and signatures of interkingdom host jumping in the parasitic fungal genus Tolypocladium.</title>
        <authorList>
            <person name="Quandt C.A."/>
            <person name="Patterson W."/>
            <person name="Spatafora J.W."/>
        </authorList>
    </citation>
    <scope>NUCLEOTIDE SEQUENCE [LARGE SCALE GENOMIC DNA]</scope>
    <source>
        <strain evidence="8 9">CBS 113982</strain>
    </source>
</reference>
<dbReference type="SUPFAM" id="SSF51905">
    <property type="entry name" value="FAD/NAD(P)-binding domain"/>
    <property type="match status" value="1"/>
</dbReference>
<evidence type="ECO:0000256" key="5">
    <source>
        <dbReference type="ARBA" id="ARBA00023033"/>
    </source>
</evidence>
<dbReference type="GO" id="GO:0071949">
    <property type="term" value="F:FAD binding"/>
    <property type="evidence" value="ECO:0007669"/>
    <property type="project" value="InterPro"/>
</dbReference>
<evidence type="ECO:0000256" key="6">
    <source>
        <dbReference type="SAM" id="Phobius"/>
    </source>
</evidence>
<dbReference type="AlphaFoldDB" id="A0A2K3QB42"/>
<evidence type="ECO:0000256" key="3">
    <source>
        <dbReference type="ARBA" id="ARBA00022827"/>
    </source>
</evidence>
<dbReference type="PANTHER" id="PTHR13789">
    <property type="entry name" value="MONOOXYGENASE"/>
    <property type="match status" value="1"/>
</dbReference>
<keyword evidence="9" id="KW-1185">Reference proteome</keyword>
<evidence type="ECO:0000256" key="2">
    <source>
        <dbReference type="ARBA" id="ARBA00022630"/>
    </source>
</evidence>
<dbReference type="InterPro" id="IPR002938">
    <property type="entry name" value="FAD-bd"/>
</dbReference>
<evidence type="ECO:0000256" key="4">
    <source>
        <dbReference type="ARBA" id="ARBA00023002"/>
    </source>
</evidence>
<dbReference type="EMBL" id="NRSZ01000848">
    <property type="protein sequence ID" value="PNY24757.1"/>
    <property type="molecule type" value="Genomic_DNA"/>
</dbReference>
<evidence type="ECO:0000313" key="9">
    <source>
        <dbReference type="Proteomes" id="UP000236621"/>
    </source>
</evidence>
<feature type="domain" description="FAD-binding" evidence="7">
    <location>
        <begin position="20"/>
        <end position="357"/>
    </location>
</feature>
<comment type="caution">
    <text evidence="8">The sequence shown here is derived from an EMBL/GenBank/DDBJ whole genome shotgun (WGS) entry which is preliminary data.</text>
</comment>
<dbReference type="Proteomes" id="UP000236621">
    <property type="component" value="Unassembled WGS sequence"/>
</dbReference>
<keyword evidence="2" id="KW-0285">Flavoprotein</keyword>
<dbReference type="InterPro" id="IPR036188">
    <property type="entry name" value="FAD/NAD-bd_sf"/>
</dbReference>
<evidence type="ECO:0000259" key="7">
    <source>
        <dbReference type="Pfam" id="PF01494"/>
    </source>
</evidence>
<proteinExistence type="inferred from homology"/>
<sequence>METLRDEMPYTGRRFVKPLKVVVIGAGIGGLSAGLALSQSGHSVTILESVSEITEVGAGIQLAPNASRILHRLGVLKELMDHATVLTGISIRRYVSDDELSTSPLMPRTGLKYGAPMSVIHRGDLQRILLNAAKKSGCRILTSHTVVAADSKFIPRVQVHNGKTGELSWFSGDAVIAADGTKSTLRQQMALANGYKDEPTATGDAAYRLLVPREKIEHDPVLLGMLEQNVAMRYMGPGGHVMGYPVRRNTAYNLVLIHPAKPSHMNGAEDPWTNKCDRKEMLDFYSGWSPTIRKWLDHADEEISEWTLYVHAKIPRWVQGSIALIGDACHPMLPYVAQGAANAIEDAAVLATALTCTSDVRLALCVYELVRKDRGERIAASASMIATTLHLPDGPEQRKRDEAITNYNNGMDHPDKWVDSEWQDFMWGVDVMAETIDNWAELVQQATSKTVLG</sequence>
<dbReference type="OrthoDB" id="1878542at2759"/>
<dbReference type="STRING" id="45235.A0A2K3QB42"/>
<dbReference type="GO" id="GO:0004497">
    <property type="term" value="F:monooxygenase activity"/>
    <property type="evidence" value="ECO:0007669"/>
    <property type="project" value="UniProtKB-KW"/>
</dbReference>
<keyword evidence="6" id="KW-0472">Membrane</keyword>
<dbReference type="Gene3D" id="3.50.50.60">
    <property type="entry name" value="FAD/NAD(P)-binding domain"/>
    <property type="match status" value="1"/>
</dbReference>
<protein>
    <submittedName>
        <fullName evidence="8">Salicylate hydroxylase</fullName>
    </submittedName>
</protein>
<keyword evidence="4" id="KW-0560">Oxidoreductase</keyword>